<dbReference type="STRING" id="207949.RED65_12434"/>
<name>Q1N3J6_9GAMM</name>
<dbReference type="HOGENOM" id="CLU_085651_0_0_6"/>
<dbReference type="PANTHER" id="PTHR39327">
    <property type="match status" value="1"/>
</dbReference>
<reference evidence="1 2" key="1">
    <citation type="submission" date="2006-03" db="EMBL/GenBank/DDBJ databases">
        <authorList>
            <person name="Pinhassi J."/>
            <person name="Pedros-Alio C."/>
            <person name="Ferriera S."/>
            <person name="Johnson J."/>
            <person name="Kravitz S."/>
            <person name="Halpern A."/>
            <person name="Remington K."/>
            <person name="Beeson K."/>
            <person name="Tran B."/>
            <person name="Rogers Y.-H."/>
            <person name="Friedman R."/>
            <person name="Venter J.C."/>
        </authorList>
    </citation>
    <scope>NUCLEOTIDE SEQUENCE [LARGE SCALE GENOMIC DNA]</scope>
    <source>
        <strain evidence="1 2">RED65</strain>
    </source>
</reference>
<proteinExistence type="predicted"/>
<dbReference type="InterPro" id="IPR010319">
    <property type="entry name" value="Transglutaminase-like_Cys_pept"/>
</dbReference>
<dbReference type="Pfam" id="PF06035">
    <property type="entry name" value="Peptidase_C93"/>
    <property type="match status" value="1"/>
</dbReference>
<evidence type="ECO:0008006" key="3">
    <source>
        <dbReference type="Google" id="ProtNLM"/>
    </source>
</evidence>
<evidence type="ECO:0000313" key="2">
    <source>
        <dbReference type="Proteomes" id="UP000004263"/>
    </source>
</evidence>
<accession>Q1N3J6</accession>
<keyword evidence="2" id="KW-1185">Reference proteome</keyword>
<comment type="caution">
    <text evidence="1">The sequence shown here is derived from an EMBL/GenBank/DDBJ whole genome shotgun (WGS) entry which is preliminary data.</text>
</comment>
<dbReference type="Proteomes" id="UP000004263">
    <property type="component" value="Unassembled WGS sequence"/>
</dbReference>
<organism evidence="1 2">
    <name type="scientific">Bermanella marisrubri</name>
    <dbReference type="NCBI Taxonomy" id="207949"/>
    <lineage>
        <taxon>Bacteria</taxon>
        <taxon>Pseudomonadati</taxon>
        <taxon>Pseudomonadota</taxon>
        <taxon>Gammaproteobacteria</taxon>
        <taxon>Oceanospirillales</taxon>
        <taxon>Oceanospirillaceae</taxon>
        <taxon>Bermanella</taxon>
    </lineage>
</organism>
<gene>
    <name evidence="1" type="ORF">RED65_12434</name>
</gene>
<sequence length="217" mass="24894">MLLVGVCLAQSVSQLIDKKLIEYASDRYGNSVVKKLHTWGETVVAQQPNSEQQKLQVLNVFFNEQLRFRDDIDIWKQEDYWATPLEAFAQGAADCEDYVIAKYFSLVQAGIAEEKLRIMYVKALELNQAHMVLAYYATPRSQPLILDNLIDQIKPAGKRRDLSPVYSFNASGLWLERMRGNSIKVGNPNRLNRWTDLLVRMKSQGLEAWFKPPQLGN</sequence>
<dbReference type="PANTHER" id="PTHR39327:SF1">
    <property type="entry name" value="BLR5470 PROTEIN"/>
    <property type="match status" value="1"/>
</dbReference>
<dbReference type="EMBL" id="AAQH01000004">
    <property type="protein sequence ID" value="EAT12878.1"/>
    <property type="molecule type" value="Genomic_DNA"/>
</dbReference>
<protein>
    <recommendedName>
        <fullName evidence="3">Sulfate adenylyltransferase</fullName>
    </recommendedName>
</protein>
<dbReference type="AlphaFoldDB" id="Q1N3J6"/>
<dbReference type="Gene3D" id="3.10.620.30">
    <property type="match status" value="1"/>
</dbReference>
<evidence type="ECO:0000313" key="1">
    <source>
        <dbReference type="EMBL" id="EAT12878.1"/>
    </source>
</evidence>